<gene>
    <name evidence="2" type="ORF">GCM10023156_25860</name>
</gene>
<name>A0ABP8MQ29_9BACT</name>
<feature type="domain" description="Phage tail collar" evidence="1">
    <location>
        <begin position="7"/>
        <end position="62"/>
    </location>
</feature>
<accession>A0ABP8MQ29</accession>
<reference evidence="3" key="1">
    <citation type="journal article" date="2019" name="Int. J. Syst. Evol. Microbiol.">
        <title>The Global Catalogue of Microorganisms (GCM) 10K type strain sequencing project: providing services to taxonomists for standard genome sequencing and annotation.</title>
        <authorList>
            <consortium name="The Broad Institute Genomics Platform"/>
            <consortium name="The Broad Institute Genome Sequencing Center for Infectious Disease"/>
            <person name="Wu L."/>
            <person name="Ma J."/>
        </authorList>
    </citation>
    <scope>NUCLEOTIDE SEQUENCE [LARGE SCALE GENOMIC DNA]</scope>
    <source>
        <strain evidence="3">JCM 17759</strain>
    </source>
</reference>
<evidence type="ECO:0000313" key="2">
    <source>
        <dbReference type="EMBL" id="GAA4454034.1"/>
    </source>
</evidence>
<protein>
    <submittedName>
        <fullName evidence="2">Tail fiber protein</fullName>
    </submittedName>
</protein>
<dbReference type="InterPro" id="IPR011083">
    <property type="entry name" value="Phage_tail_collar_dom"/>
</dbReference>
<sequence>MSEPYVGQIAMFAGNFAPRGWAFCDGQLLPISNHDALFSLFGTIYGGDGRTTFGLPDLRGRLAMHAGNGPGLDERRLGTKSGAETVTLSTPQIPPHRHQWKATSAVGNSGSPSGALLAQAQSDIYVDNVDDGSQQLHNAVVVPKGGSQSHTNLMPFLCIHFIVSLVGLYPSRT</sequence>
<dbReference type="EMBL" id="BAABGA010000032">
    <property type="protein sequence ID" value="GAA4454034.1"/>
    <property type="molecule type" value="Genomic_DNA"/>
</dbReference>
<dbReference type="InterPro" id="IPR037053">
    <property type="entry name" value="Phage_tail_collar_dom_sf"/>
</dbReference>
<proteinExistence type="predicted"/>
<evidence type="ECO:0000259" key="1">
    <source>
        <dbReference type="Pfam" id="PF07484"/>
    </source>
</evidence>
<dbReference type="Pfam" id="PF07484">
    <property type="entry name" value="Collar"/>
    <property type="match status" value="1"/>
</dbReference>
<dbReference type="RefSeq" id="WP_345322582.1">
    <property type="nucleotide sequence ID" value="NZ_BAABGA010000032.1"/>
</dbReference>
<comment type="caution">
    <text evidence="2">The sequence shown here is derived from an EMBL/GenBank/DDBJ whole genome shotgun (WGS) entry which is preliminary data.</text>
</comment>
<dbReference type="Proteomes" id="UP001500840">
    <property type="component" value="Unassembled WGS sequence"/>
</dbReference>
<keyword evidence="3" id="KW-1185">Reference proteome</keyword>
<organism evidence="2 3">
    <name type="scientific">Novipirellula rosea</name>
    <dbReference type="NCBI Taxonomy" id="1031540"/>
    <lineage>
        <taxon>Bacteria</taxon>
        <taxon>Pseudomonadati</taxon>
        <taxon>Planctomycetota</taxon>
        <taxon>Planctomycetia</taxon>
        <taxon>Pirellulales</taxon>
        <taxon>Pirellulaceae</taxon>
        <taxon>Novipirellula</taxon>
    </lineage>
</organism>
<dbReference type="SUPFAM" id="SSF88874">
    <property type="entry name" value="Receptor-binding domain of short tail fibre protein gp12"/>
    <property type="match status" value="1"/>
</dbReference>
<evidence type="ECO:0000313" key="3">
    <source>
        <dbReference type="Proteomes" id="UP001500840"/>
    </source>
</evidence>
<dbReference type="Gene3D" id="3.90.1340.10">
    <property type="entry name" value="Phage tail collar domain"/>
    <property type="match status" value="1"/>
</dbReference>